<dbReference type="AlphaFoldDB" id="A0A974XLB5"/>
<evidence type="ECO:0000313" key="6">
    <source>
        <dbReference type="EMBL" id="QSX30517.1"/>
    </source>
</evidence>
<dbReference type="KEGG" id="scyp:JYB88_02315"/>
<gene>
    <name evidence="6" type="ORF">JYB88_02315</name>
</gene>
<dbReference type="PANTHER" id="PTHR30224">
    <property type="entry name" value="ELECTRON TRANSPORT PROTEIN"/>
    <property type="match status" value="1"/>
</dbReference>
<keyword evidence="7" id="KW-1185">Reference proteome</keyword>
<feature type="transmembrane region" description="Helical" evidence="4">
    <location>
        <begin position="409"/>
        <end position="437"/>
    </location>
</feature>
<sequence length="478" mass="54458">MHVSEDNVIPCRNVDVVPQQQGRMLWLERFFFKYRSYIGLVHFAVFWVFLALLFVPLFLDEVSETDTVFTHFTLLANYTMWGLWFPLVFLSVIFTGRSWCGLLCPMGAASEYINKFGLHLKIPAFIRWEGMPIISFLIITTLGQTVGVRDHPEAIAYVFGSVMLAAIIIGYLYGRNNRVWCRHMCPIGLMLGLFSRLGVVQFFPKRPSHGADQYHESSLCPTMIDLRHKKESRHCIECFKCVHPEAKSSLIVRARAPGEEVENIHSHNPNWAEVWFFFLGTGSALGGFLWLVLPLYQDLRQALGEWFIEHDQFWIGESGPWWLMSVHPERREVYNWLDFMTIVGFMTAVMLVFATAMFLLNLLSSSIAHAGTGKDRRQFWGSYVELAYQYMPVAMVSLLIGLGGKIFELLGLVGLGSNGILTIKLVLFGISLLWSLWLGWRIQTVQAVPLGRKVPGQIVGTLTSLFIAACWWPAIFGI</sequence>
<dbReference type="SUPFAM" id="SSF54862">
    <property type="entry name" value="4Fe-4S ferredoxins"/>
    <property type="match status" value="1"/>
</dbReference>
<feature type="transmembrane region" description="Helical" evidence="4">
    <location>
        <begin position="37"/>
        <end position="59"/>
    </location>
</feature>
<feature type="transmembrane region" description="Helical" evidence="4">
    <location>
        <begin position="79"/>
        <end position="104"/>
    </location>
</feature>
<feature type="transmembrane region" description="Helical" evidence="4">
    <location>
        <begin position="457"/>
        <end position="476"/>
    </location>
</feature>
<dbReference type="InterPro" id="IPR017896">
    <property type="entry name" value="4Fe4S_Fe-S-bd"/>
</dbReference>
<evidence type="ECO:0000256" key="2">
    <source>
        <dbReference type="ARBA" id="ARBA00022475"/>
    </source>
</evidence>
<keyword evidence="4" id="KW-1133">Transmembrane helix</keyword>
<reference evidence="6 7" key="1">
    <citation type="submission" date="2021-03" db="EMBL/GenBank/DDBJ databases">
        <title>Novel species identification of genus Shewanella.</title>
        <authorList>
            <person name="Liu G."/>
            <person name="Zhang Q."/>
        </authorList>
    </citation>
    <scope>NUCLEOTIDE SEQUENCE [LARGE SCALE GENOMIC DNA]</scope>
    <source>
        <strain evidence="6 7">FJAT-53726</strain>
    </source>
</reference>
<dbReference type="GO" id="GO:0005886">
    <property type="term" value="C:plasma membrane"/>
    <property type="evidence" value="ECO:0007669"/>
    <property type="project" value="UniProtKB-SubCell"/>
</dbReference>
<feature type="transmembrane region" description="Helical" evidence="4">
    <location>
        <begin position="339"/>
        <end position="360"/>
    </location>
</feature>
<feature type="transmembrane region" description="Helical" evidence="4">
    <location>
        <begin position="154"/>
        <end position="173"/>
    </location>
</feature>
<feature type="transmembrane region" description="Helical" evidence="4">
    <location>
        <begin position="125"/>
        <end position="142"/>
    </location>
</feature>
<dbReference type="PANTHER" id="PTHR30224:SF4">
    <property type="entry name" value="ELECTRON TRANSPORT PROTEIN YCCM-RELATED"/>
    <property type="match status" value="1"/>
</dbReference>
<evidence type="ECO:0000256" key="1">
    <source>
        <dbReference type="ARBA" id="ARBA00004236"/>
    </source>
</evidence>
<feature type="transmembrane region" description="Helical" evidence="4">
    <location>
        <begin position="380"/>
        <end position="402"/>
    </location>
</feature>
<dbReference type="InterPro" id="IPR052378">
    <property type="entry name" value="NosR_regulator"/>
</dbReference>
<comment type="subcellular location">
    <subcellularLocation>
        <location evidence="1">Cell membrane</location>
    </subcellularLocation>
</comment>
<accession>A0A974XLB5</accession>
<dbReference type="EMBL" id="CP071504">
    <property type="protein sequence ID" value="QSX30517.1"/>
    <property type="molecule type" value="Genomic_DNA"/>
</dbReference>
<organism evidence="6 7">
    <name type="scientific">Shewanella cyperi</name>
    <dbReference type="NCBI Taxonomy" id="2814292"/>
    <lineage>
        <taxon>Bacteria</taxon>
        <taxon>Pseudomonadati</taxon>
        <taxon>Pseudomonadota</taxon>
        <taxon>Gammaproteobacteria</taxon>
        <taxon>Alteromonadales</taxon>
        <taxon>Shewanellaceae</taxon>
        <taxon>Shewanella</taxon>
    </lineage>
</organism>
<feature type="domain" description="4Fe-4S ferredoxin-type" evidence="5">
    <location>
        <begin position="80"/>
        <end position="123"/>
    </location>
</feature>
<feature type="transmembrane region" description="Helical" evidence="4">
    <location>
        <begin position="274"/>
        <end position="293"/>
    </location>
</feature>
<dbReference type="Pfam" id="PF12801">
    <property type="entry name" value="Fer4_5"/>
    <property type="match status" value="2"/>
</dbReference>
<dbReference type="Proteomes" id="UP000663281">
    <property type="component" value="Chromosome"/>
</dbReference>
<proteinExistence type="predicted"/>
<evidence type="ECO:0000256" key="3">
    <source>
        <dbReference type="ARBA" id="ARBA00023136"/>
    </source>
</evidence>
<feature type="domain" description="4Fe-4S ferredoxin-type" evidence="5">
    <location>
        <begin position="159"/>
        <end position="198"/>
    </location>
</feature>
<keyword evidence="4" id="KW-0812">Transmembrane</keyword>
<evidence type="ECO:0000256" key="4">
    <source>
        <dbReference type="SAM" id="Phobius"/>
    </source>
</evidence>
<evidence type="ECO:0000259" key="5">
    <source>
        <dbReference type="Pfam" id="PF12801"/>
    </source>
</evidence>
<dbReference type="RefSeq" id="WP_207325350.1">
    <property type="nucleotide sequence ID" value="NZ_CP071504.1"/>
</dbReference>
<evidence type="ECO:0000313" key="7">
    <source>
        <dbReference type="Proteomes" id="UP000663281"/>
    </source>
</evidence>
<keyword evidence="3 4" id="KW-0472">Membrane</keyword>
<protein>
    <submittedName>
        <fullName evidence="6">4Fe-4S binding protein</fullName>
    </submittedName>
</protein>
<keyword evidence="2" id="KW-1003">Cell membrane</keyword>
<name>A0A974XLB5_9GAMM</name>